<dbReference type="GO" id="GO:1905515">
    <property type="term" value="P:non-motile cilium assembly"/>
    <property type="evidence" value="ECO:0007669"/>
    <property type="project" value="TreeGrafter"/>
</dbReference>
<dbReference type="AlphaFoldDB" id="A0A6H5IA99"/>
<reference evidence="15 16" key="1">
    <citation type="submission" date="2020-02" db="EMBL/GenBank/DDBJ databases">
        <authorList>
            <person name="Ferguson B K."/>
        </authorList>
    </citation>
    <scope>NUCLEOTIDE SEQUENCE [LARGE SCALE GENOMIC DNA]</scope>
</reference>
<evidence type="ECO:0000259" key="11">
    <source>
        <dbReference type="Pfam" id="PF23145"/>
    </source>
</evidence>
<dbReference type="OrthoDB" id="10260567at2759"/>
<proteinExistence type="predicted"/>
<dbReference type="InterPro" id="IPR056158">
    <property type="entry name" value="Beta-prop_IFT121_2nd"/>
</dbReference>
<evidence type="ECO:0000313" key="16">
    <source>
        <dbReference type="Proteomes" id="UP000479190"/>
    </source>
</evidence>
<evidence type="ECO:0000256" key="10">
    <source>
        <dbReference type="SAM" id="MobiDB-lite"/>
    </source>
</evidence>
<dbReference type="InterPro" id="IPR057979">
    <property type="entry name" value="TPR_IFT121"/>
</dbReference>
<feature type="domain" description="IFT121-like zinc finger" evidence="11">
    <location>
        <begin position="1048"/>
        <end position="1092"/>
    </location>
</feature>
<feature type="repeat" description="WD" evidence="9">
    <location>
        <begin position="82"/>
        <end position="113"/>
    </location>
</feature>
<evidence type="ECO:0000256" key="5">
    <source>
        <dbReference type="ARBA" id="ARBA00022794"/>
    </source>
</evidence>
<keyword evidence="3 9" id="KW-0853">WD repeat</keyword>
<evidence type="ECO:0000256" key="2">
    <source>
        <dbReference type="ARBA" id="ARBA00022490"/>
    </source>
</evidence>
<feature type="region of interest" description="Disordered" evidence="10">
    <location>
        <begin position="427"/>
        <end position="468"/>
    </location>
</feature>
<dbReference type="EMBL" id="CADCXV010000761">
    <property type="protein sequence ID" value="CAB0034917.1"/>
    <property type="molecule type" value="Genomic_DNA"/>
</dbReference>
<dbReference type="InterPro" id="IPR056159">
    <property type="entry name" value="Beta-prop_IFT121_TULP_N"/>
</dbReference>
<dbReference type="InterPro" id="IPR017233">
    <property type="entry name" value="WDR35"/>
</dbReference>
<dbReference type="InterPro" id="IPR036322">
    <property type="entry name" value="WD40_repeat_dom_sf"/>
</dbReference>
<accession>A0A6H5IA99</accession>
<feature type="region of interest" description="Disordered" evidence="10">
    <location>
        <begin position="46"/>
        <end position="79"/>
    </location>
</feature>
<dbReference type="GO" id="GO:0030991">
    <property type="term" value="C:intraciliary transport particle A"/>
    <property type="evidence" value="ECO:0007669"/>
    <property type="project" value="TreeGrafter"/>
</dbReference>
<keyword evidence="2" id="KW-0963">Cytoplasm</keyword>
<keyword evidence="5" id="KW-0970">Cilium biogenesis/degradation</keyword>
<dbReference type="GO" id="GO:0035721">
    <property type="term" value="P:intraciliary retrograde transport"/>
    <property type="evidence" value="ECO:0007669"/>
    <property type="project" value="TreeGrafter"/>
</dbReference>
<dbReference type="Pfam" id="PF23390">
    <property type="entry name" value="Beta-prop_WDR35_2nd"/>
    <property type="match status" value="1"/>
</dbReference>
<keyword evidence="6" id="KW-0969">Cilium</keyword>
<feature type="compositionally biased region" description="Low complexity" evidence="10">
    <location>
        <begin position="46"/>
        <end position="75"/>
    </location>
</feature>
<dbReference type="Pfam" id="PF25768">
    <property type="entry name" value="TPR_IFT121"/>
    <property type="match status" value="1"/>
</dbReference>
<keyword evidence="4" id="KW-0677">Repeat</keyword>
<evidence type="ECO:0000256" key="8">
    <source>
        <dbReference type="ARBA" id="ARBA00023273"/>
    </source>
</evidence>
<evidence type="ECO:0000259" key="13">
    <source>
        <dbReference type="Pfam" id="PF24797"/>
    </source>
</evidence>
<dbReference type="PANTHER" id="PTHR12764:SF5">
    <property type="entry name" value="LD29485P"/>
    <property type="match status" value="1"/>
</dbReference>
<dbReference type="PIRSF" id="PIRSF037536">
    <property type="entry name" value="WD_repeat_p35"/>
    <property type="match status" value="1"/>
</dbReference>
<dbReference type="Gene3D" id="1.25.40.470">
    <property type="match status" value="1"/>
</dbReference>
<dbReference type="InterPro" id="IPR015943">
    <property type="entry name" value="WD40/YVTN_repeat-like_dom_sf"/>
</dbReference>
<dbReference type="PANTHER" id="PTHR12764">
    <property type="entry name" value="WD REPEAT DOMAIN-RELATED"/>
    <property type="match status" value="1"/>
</dbReference>
<feature type="domain" description="IFT121/TULP4 N-terminal" evidence="13">
    <location>
        <begin position="1"/>
        <end position="345"/>
    </location>
</feature>
<evidence type="ECO:0000256" key="6">
    <source>
        <dbReference type="ARBA" id="ARBA00023069"/>
    </source>
</evidence>
<dbReference type="PROSITE" id="PS50082">
    <property type="entry name" value="WD_REPEATS_2"/>
    <property type="match status" value="1"/>
</dbReference>
<dbReference type="InterPro" id="IPR001680">
    <property type="entry name" value="WD40_rpt"/>
</dbReference>
<evidence type="ECO:0000256" key="7">
    <source>
        <dbReference type="ARBA" id="ARBA00023212"/>
    </source>
</evidence>
<feature type="domain" description="IFT121 second beta-propeller" evidence="12">
    <location>
        <begin position="384"/>
        <end position="619"/>
    </location>
</feature>
<evidence type="ECO:0000313" key="15">
    <source>
        <dbReference type="EMBL" id="CAB0034917.1"/>
    </source>
</evidence>
<evidence type="ECO:0000256" key="1">
    <source>
        <dbReference type="ARBA" id="ARBA00004120"/>
    </source>
</evidence>
<dbReference type="SUPFAM" id="SSF69322">
    <property type="entry name" value="Tricorn protease domain 2"/>
    <property type="match status" value="1"/>
</dbReference>
<dbReference type="GO" id="GO:0097730">
    <property type="term" value="C:non-motile cilium"/>
    <property type="evidence" value="ECO:0007669"/>
    <property type="project" value="TreeGrafter"/>
</dbReference>
<dbReference type="InterPro" id="IPR056170">
    <property type="entry name" value="Znf_IFT121-like"/>
</dbReference>
<gene>
    <name evidence="15" type="ORF">TBRA_LOCUS6815</name>
</gene>
<keyword evidence="16" id="KW-1185">Reference proteome</keyword>
<dbReference type="Pfam" id="PF25170">
    <property type="entry name" value="TPR_WDR35"/>
    <property type="match status" value="1"/>
</dbReference>
<dbReference type="GO" id="GO:0061512">
    <property type="term" value="P:protein localization to cilium"/>
    <property type="evidence" value="ECO:0007669"/>
    <property type="project" value="TreeGrafter"/>
</dbReference>
<evidence type="ECO:0000259" key="12">
    <source>
        <dbReference type="Pfam" id="PF23390"/>
    </source>
</evidence>
<dbReference type="SMART" id="SM00320">
    <property type="entry name" value="WD40"/>
    <property type="match status" value="6"/>
</dbReference>
<organism evidence="15 16">
    <name type="scientific">Trichogramma brassicae</name>
    <dbReference type="NCBI Taxonomy" id="86971"/>
    <lineage>
        <taxon>Eukaryota</taxon>
        <taxon>Metazoa</taxon>
        <taxon>Ecdysozoa</taxon>
        <taxon>Arthropoda</taxon>
        <taxon>Hexapoda</taxon>
        <taxon>Insecta</taxon>
        <taxon>Pterygota</taxon>
        <taxon>Neoptera</taxon>
        <taxon>Endopterygota</taxon>
        <taxon>Hymenoptera</taxon>
        <taxon>Apocrita</taxon>
        <taxon>Proctotrupomorpha</taxon>
        <taxon>Chalcidoidea</taxon>
        <taxon>Trichogrammatidae</taxon>
        <taxon>Trichogramma</taxon>
    </lineage>
</organism>
<dbReference type="Pfam" id="PF24797">
    <property type="entry name" value="Beta-prop_WDR35_TULP_N"/>
    <property type="match status" value="1"/>
</dbReference>
<dbReference type="Pfam" id="PF23145">
    <property type="entry name" value="Zf_2nd_IFT121"/>
    <property type="match status" value="1"/>
</dbReference>
<name>A0A6H5IA99_9HYME</name>
<feature type="domain" description="IFT121-like TPR repeats" evidence="14">
    <location>
        <begin position="960"/>
        <end position="996"/>
    </location>
</feature>
<protein>
    <submittedName>
        <fullName evidence="15">Uncharacterized protein</fullName>
    </submittedName>
</protein>
<dbReference type="SUPFAM" id="SSF50978">
    <property type="entry name" value="WD40 repeat-like"/>
    <property type="match status" value="1"/>
</dbReference>
<evidence type="ECO:0000256" key="4">
    <source>
        <dbReference type="ARBA" id="ARBA00022737"/>
    </source>
</evidence>
<dbReference type="InterPro" id="IPR039857">
    <property type="entry name" value="Ift122/121"/>
</dbReference>
<comment type="subcellular location">
    <subcellularLocation>
        <location evidence="1">Cytoplasm</location>
        <location evidence="1">Cytoskeleton</location>
        <location evidence="1">Cilium basal body</location>
    </subcellularLocation>
</comment>
<keyword evidence="8" id="KW-0966">Cell projection</keyword>
<dbReference type="InterPro" id="IPR057361">
    <property type="entry name" value="TPR_WDR35"/>
</dbReference>
<dbReference type="Proteomes" id="UP000479190">
    <property type="component" value="Unassembled WGS sequence"/>
</dbReference>
<feature type="compositionally biased region" description="Low complexity" evidence="10">
    <location>
        <begin position="432"/>
        <end position="448"/>
    </location>
</feature>
<evidence type="ECO:0000256" key="3">
    <source>
        <dbReference type="ARBA" id="ARBA00022574"/>
    </source>
</evidence>
<keyword evidence="7" id="KW-0206">Cytoskeleton</keyword>
<evidence type="ECO:0000259" key="14">
    <source>
        <dbReference type="Pfam" id="PF25768"/>
    </source>
</evidence>
<dbReference type="Gene3D" id="2.130.10.10">
    <property type="entry name" value="YVTN repeat-like/Quinoprotein amine dehydrogenase"/>
    <property type="match status" value="2"/>
</dbReference>
<evidence type="ECO:0000256" key="9">
    <source>
        <dbReference type="PROSITE-ProRule" id="PRU00221"/>
    </source>
</evidence>
<sequence>MYVYLSKKIAIPNNVRLNCIAWNQKKGYIAVGGEDGLLKVIRADTSSTTTTTTAEPTSNSSGGRGRNSTNNASSSLSMNQSLEGHNGHVQVVTWNEEHLKLTSSDQNGVIIVWMLFKGSWYEEMINNRNKSTVRGMCWSSNGLKICIVYEDGAVIVGSVEGNRIWGKDLKGLVLTAVQWSPDAKLLLFGSSSGEAHLYDEQGTFLTKLDNIGQGQGQGQAIVSLQWYDGQNGYVAEDCPVLAVCYQNGKLYLLRDASDDTPITVDCLMSVSCCVWNGYGSLLAVAGTSLSHERRDSNVISFFSTFGEQLKILKIPGKEVSGCSWEDGSLRLALSVDSNIYFANVRPDYKWAYFGHTVVFTDERVGRDGVCVTFWNTRTNARYFKYLDLEPRQLCMNATTVVAAMRSHFLLWNFRAPRSSALQPARLRREKMATAASPPSTTSTTATATGGDSLEIAVPRESSAGRRDTGDPICSICCSDKLLLLGRESGMLQQYALPQVTLSKRYATARRPCLMAINSDSTVEAAAAADDDEERERLEDVAKFERKDAWAVCWAQDNPRLLAVMEKSRMYIFRGLEPEEPMNCAGYACCFKDLEIRCVLLDELVRQPESAGPELLQDLEVKSLRDTRDLLARVGPKEAEAFVRERPHPRLWRLLAEHALRALELDEAENALVRCADYLGIRFVKRLRGMHDAGLRRAEVLAYLGEYDAAERAYLELDRRDLAVTLRLRLGEQPRALQLMRLSTTNLGTGSGDAPRAEASWGEQLALGQQWRAAREHLERGGALERLLDCHYRLEEYEQQLAAVAARLQEPNALRRAGRMLASVGMVQQAVACFVRCAELRLAVDTCVRANRWEQALELARTWRLPGIPELLAKYARHLLSAGRRLQAVELYRQADRPLEAARLLLDLAREQSGSAPPLRLKKLYVLAALLAQEALGRARPAGLLAGLAEAAGAEDARLLEEAWRGAEAYHFLLLAHRQLYASEPEAAMRTALRLRDCACRALATCSRAFVRLEAIDPRYEELALELFCCESLVPDYCVACPNCASPFPACVVTGRPLMNLASAWLCTVCKHYAISEREVVNINSCPLCHSIITYM</sequence>